<name>A0ABV2XKP7_9NOCA</name>
<gene>
    <name evidence="2" type="ORF">ABZ507_32170</name>
</gene>
<accession>A0ABV2XKP7</accession>
<evidence type="ECO:0000313" key="2">
    <source>
        <dbReference type="EMBL" id="MEU2126474.1"/>
    </source>
</evidence>
<dbReference type="RefSeq" id="WP_357993680.1">
    <property type="nucleotide sequence ID" value="NZ_JBEYBR010000146.1"/>
</dbReference>
<dbReference type="CDD" id="cd19540">
    <property type="entry name" value="LCL_NRPS-like"/>
    <property type="match status" value="1"/>
</dbReference>
<dbReference type="InterPro" id="IPR001242">
    <property type="entry name" value="Condensation_dom"/>
</dbReference>
<evidence type="ECO:0000259" key="1">
    <source>
        <dbReference type="Pfam" id="PF00668"/>
    </source>
</evidence>
<proteinExistence type="predicted"/>
<dbReference type="Pfam" id="PF00668">
    <property type="entry name" value="Condensation"/>
    <property type="match status" value="1"/>
</dbReference>
<evidence type="ECO:0000313" key="3">
    <source>
        <dbReference type="Proteomes" id="UP001550535"/>
    </source>
</evidence>
<comment type="caution">
    <text evidence="2">The sequence shown here is derived from an EMBL/GenBank/DDBJ whole genome shotgun (WGS) entry which is preliminary data.</text>
</comment>
<dbReference type="Proteomes" id="UP001550535">
    <property type="component" value="Unassembled WGS sequence"/>
</dbReference>
<dbReference type="InterPro" id="IPR023213">
    <property type="entry name" value="CAT-like_dom_sf"/>
</dbReference>
<dbReference type="PANTHER" id="PTHR45398:SF1">
    <property type="entry name" value="ENZYME, PUTATIVE (JCVI)-RELATED"/>
    <property type="match status" value="1"/>
</dbReference>
<feature type="non-terminal residue" evidence="2">
    <location>
        <position position="1"/>
    </location>
</feature>
<protein>
    <submittedName>
        <fullName evidence="2">Condensation domain-containing protein</fullName>
    </submittedName>
</protein>
<sequence>ALAERLAVTERGAARPALVRRAGTGPVPLAPAQQRMWVVDRLAPDSSAYHIPAALRLRGELEVAALEAAVGDVLDRHETLRSRYPDTEAGPVQEVVPAAGVDLTPIAVPRAESDARIAEFVAARFDLAAVPPVRAALFATAPDDHLLVVVLHHIAADGYSIAPLTADLVRAYAARSAGHVPDWTPQAIRYRDYSVWQHELLGDAADPDSLLTRQLAFWRTELAGAPEVLALPTDRPRPARRSLQGATVIREIDAERTVRLERLARDHGGTLFTLVHSALAVLLAKLSGAGDVTIGVPVAGRGVRELDELVGMFVNTVALRTEVDPRSSFAELLRQTIRRDLAALSHADVPFDQVVEALGVTRSGSYAPLCQVLLTFQNMPEAAVELPGLAVEAVDLPLAEAKFDVQVTVLERFAADGARTGLELRFGYATDIFDEPTAQAFGDRLLRVLDTVAADPAVDVRAIDIRSADERRPRPAPSVADLPALIARAAQAAPDAPAFAHGDRQVRFGELDAKLAAVTRAMGATAKPEALIHVSLAGLVPGLLAALGGSGLAALLQTLPAAAEAVLADPASALDSEGNR</sequence>
<dbReference type="EMBL" id="JBEYBR010000146">
    <property type="protein sequence ID" value="MEU2126474.1"/>
    <property type="molecule type" value="Genomic_DNA"/>
</dbReference>
<dbReference type="Gene3D" id="3.30.559.30">
    <property type="entry name" value="Nonribosomal peptide synthetase, condensation domain"/>
    <property type="match status" value="1"/>
</dbReference>
<dbReference type="SUPFAM" id="SSF52777">
    <property type="entry name" value="CoA-dependent acyltransferases"/>
    <property type="match status" value="2"/>
</dbReference>
<dbReference type="Gene3D" id="3.30.559.10">
    <property type="entry name" value="Chloramphenicol acetyltransferase-like domain"/>
    <property type="match status" value="1"/>
</dbReference>
<keyword evidence="3" id="KW-1185">Reference proteome</keyword>
<dbReference type="PANTHER" id="PTHR45398">
    <property type="match status" value="1"/>
</dbReference>
<reference evidence="2 3" key="1">
    <citation type="submission" date="2024-06" db="EMBL/GenBank/DDBJ databases">
        <title>The Natural Products Discovery Center: Release of the First 8490 Sequenced Strains for Exploring Actinobacteria Biosynthetic Diversity.</title>
        <authorList>
            <person name="Kalkreuter E."/>
            <person name="Kautsar S.A."/>
            <person name="Yang D."/>
            <person name="Bader C.D."/>
            <person name="Teijaro C.N."/>
            <person name="Fluegel L."/>
            <person name="Davis C.M."/>
            <person name="Simpson J.R."/>
            <person name="Lauterbach L."/>
            <person name="Steele A.D."/>
            <person name="Gui C."/>
            <person name="Meng S."/>
            <person name="Li G."/>
            <person name="Viehrig K."/>
            <person name="Ye F."/>
            <person name="Su P."/>
            <person name="Kiefer A.F."/>
            <person name="Nichols A."/>
            <person name="Cepeda A.J."/>
            <person name="Yan W."/>
            <person name="Fan B."/>
            <person name="Jiang Y."/>
            <person name="Adhikari A."/>
            <person name="Zheng C.-J."/>
            <person name="Schuster L."/>
            <person name="Cowan T.M."/>
            <person name="Smanski M.J."/>
            <person name="Chevrette M.G."/>
            <person name="De Carvalho L.P.S."/>
            <person name="Shen B."/>
        </authorList>
    </citation>
    <scope>NUCLEOTIDE SEQUENCE [LARGE SCALE GENOMIC DNA]</scope>
    <source>
        <strain evidence="2 3">NPDC019434</strain>
    </source>
</reference>
<feature type="domain" description="Condensation" evidence="1">
    <location>
        <begin position="27"/>
        <end position="471"/>
    </location>
</feature>
<organism evidence="2 3">
    <name type="scientific">Nocardia niwae</name>
    <dbReference type="NCBI Taxonomy" id="626084"/>
    <lineage>
        <taxon>Bacteria</taxon>
        <taxon>Bacillati</taxon>
        <taxon>Actinomycetota</taxon>
        <taxon>Actinomycetes</taxon>
        <taxon>Mycobacteriales</taxon>
        <taxon>Nocardiaceae</taxon>
        <taxon>Nocardia</taxon>
    </lineage>
</organism>